<evidence type="ECO:0000313" key="7">
    <source>
        <dbReference type="EMBL" id="SSX04861.1"/>
    </source>
</evidence>
<evidence type="ECO:0000256" key="1">
    <source>
        <dbReference type="ARBA" id="ARBA00004141"/>
    </source>
</evidence>
<dbReference type="Pfam" id="PF00083">
    <property type="entry name" value="Sugar_tr"/>
    <property type="match status" value="1"/>
</dbReference>
<dbReference type="InterPro" id="IPR036259">
    <property type="entry name" value="MFS_trans_sf"/>
</dbReference>
<dbReference type="AlphaFoldDB" id="A0A336M4N0"/>
<keyword evidence="4 6" id="KW-0472">Membrane</keyword>
<feature type="transmembrane region" description="Helical" evidence="6">
    <location>
        <begin position="222"/>
        <end position="239"/>
    </location>
</feature>
<dbReference type="GO" id="GO:0022857">
    <property type="term" value="F:transmembrane transporter activity"/>
    <property type="evidence" value="ECO:0007669"/>
    <property type="project" value="InterPro"/>
</dbReference>
<accession>A0A336M4N0</accession>
<dbReference type="PANTHER" id="PTHR24064">
    <property type="entry name" value="SOLUTE CARRIER FAMILY 22 MEMBER"/>
    <property type="match status" value="1"/>
</dbReference>
<evidence type="ECO:0000256" key="2">
    <source>
        <dbReference type="ARBA" id="ARBA00022692"/>
    </source>
</evidence>
<comment type="subcellular location">
    <subcellularLocation>
        <location evidence="1">Membrane</location>
        <topology evidence="1">Multi-pass membrane protein</topology>
    </subcellularLocation>
</comment>
<dbReference type="GO" id="GO:0016020">
    <property type="term" value="C:membrane"/>
    <property type="evidence" value="ECO:0007669"/>
    <property type="project" value="UniProtKB-SubCell"/>
</dbReference>
<name>A0A336M4N0_CULSO</name>
<dbReference type="EMBL" id="UFQT01000554">
    <property type="protein sequence ID" value="SSX25224.1"/>
    <property type="molecule type" value="Genomic_DNA"/>
</dbReference>
<feature type="transmembrane region" description="Helical" evidence="6">
    <location>
        <begin position="364"/>
        <end position="386"/>
    </location>
</feature>
<dbReference type="OMA" id="RVIICHY"/>
<feature type="transmembrane region" description="Helical" evidence="6">
    <location>
        <begin position="337"/>
        <end position="358"/>
    </location>
</feature>
<sequence>MSENNTKENETTKETNESVKQIIENELERKGSGGTWVWTMFLLCLTPNIFNGFHVNSYVFLATPPQNHYCIISELSSAGWTHDQIRNISTRNGTSINKTCKIYDYDYGKLSTMNYKDAILSLNNRSVDVNDEKEEVNSFFVSFLVESPRWLLSMGRESRAYRMVFGSKMPKQLKAQLLAEKTKEPQISRKKSAEELTFGEKFKRTFGILHALYGPPTLRKRVIICHYTWCMTSLCYYVTALNANIGSDRYTYVAATGSVDILGYLSLILILRYVGRRVSCSALFFLAGSALLSVLLIPTDQKAVMTFLAMLGRYGITSVYAVMTLHTAEMFPTEIRNSALGISSTCAHVGGIAAPYVVDILGQIHKFIPTTICGVSVLVAALLVLLQPETKDKHLTDHIEEEKNPDETSKEEIEMQKSS</sequence>
<protein>
    <submittedName>
        <fullName evidence="8">CSON012093 protein</fullName>
    </submittedName>
</protein>
<organism evidence="8">
    <name type="scientific">Culicoides sonorensis</name>
    <name type="common">Biting midge</name>
    <dbReference type="NCBI Taxonomy" id="179676"/>
    <lineage>
        <taxon>Eukaryota</taxon>
        <taxon>Metazoa</taxon>
        <taxon>Ecdysozoa</taxon>
        <taxon>Arthropoda</taxon>
        <taxon>Hexapoda</taxon>
        <taxon>Insecta</taxon>
        <taxon>Pterygota</taxon>
        <taxon>Neoptera</taxon>
        <taxon>Endopterygota</taxon>
        <taxon>Diptera</taxon>
        <taxon>Nematocera</taxon>
        <taxon>Chironomoidea</taxon>
        <taxon>Ceratopogonidae</taxon>
        <taxon>Ceratopogoninae</taxon>
        <taxon>Culicoides</taxon>
        <taxon>Monoculicoides</taxon>
    </lineage>
</organism>
<dbReference type="VEuPathDB" id="VectorBase:CSON012093"/>
<evidence type="ECO:0000313" key="8">
    <source>
        <dbReference type="EMBL" id="SSX25224.1"/>
    </source>
</evidence>
<evidence type="ECO:0000256" key="3">
    <source>
        <dbReference type="ARBA" id="ARBA00022989"/>
    </source>
</evidence>
<dbReference type="Gene3D" id="1.20.1250.20">
    <property type="entry name" value="MFS general substrate transporter like domains"/>
    <property type="match status" value="1"/>
</dbReference>
<proteinExistence type="predicted"/>
<evidence type="ECO:0000256" key="4">
    <source>
        <dbReference type="ARBA" id="ARBA00023136"/>
    </source>
</evidence>
<dbReference type="SUPFAM" id="SSF103473">
    <property type="entry name" value="MFS general substrate transporter"/>
    <property type="match status" value="1"/>
</dbReference>
<keyword evidence="3 6" id="KW-1133">Transmembrane helix</keyword>
<keyword evidence="2 6" id="KW-0812">Transmembrane</keyword>
<reference evidence="7" key="1">
    <citation type="submission" date="2018-04" db="EMBL/GenBank/DDBJ databases">
        <authorList>
            <person name="Go L.Y."/>
            <person name="Mitchell J.A."/>
        </authorList>
    </citation>
    <scope>NUCLEOTIDE SEQUENCE</scope>
    <source>
        <tissue evidence="7">Whole organism</tissue>
    </source>
</reference>
<feature type="transmembrane region" description="Helical" evidence="6">
    <location>
        <begin position="278"/>
        <end position="297"/>
    </location>
</feature>
<reference evidence="8" key="2">
    <citation type="submission" date="2018-07" db="EMBL/GenBank/DDBJ databases">
        <authorList>
            <person name="Quirk P.G."/>
            <person name="Krulwich T.A."/>
        </authorList>
    </citation>
    <scope>NUCLEOTIDE SEQUENCE</scope>
</reference>
<dbReference type="InterPro" id="IPR005828">
    <property type="entry name" value="MFS_sugar_transport-like"/>
</dbReference>
<feature type="region of interest" description="Disordered" evidence="5">
    <location>
        <begin position="396"/>
        <end position="419"/>
    </location>
</feature>
<evidence type="ECO:0000256" key="6">
    <source>
        <dbReference type="SAM" id="Phobius"/>
    </source>
</evidence>
<gene>
    <name evidence="8" type="primary">CSON012093</name>
</gene>
<feature type="transmembrane region" description="Helical" evidence="6">
    <location>
        <begin position="303"/>
        <end position="325"/>
    </location>
</feature>
<feature type="transmembrane region" description="Helical" evidence="6">
    <location>
        <begin position="251"/>
        <end position="271"/>
    </location>
</feature>
<dbReference type="EMBL" id="UFQS01000554">
    <property type="protein sequence ID" value="SSX04861.1"/>
    <property type="molecule type" value="Genomic_DNA"/>
</dbReference>
<evidence type="ECO:0000256" key="5">
    <source>
        <dbReference type="SAM" id="MobiDB-lite"/>
    </source>
</evidence>